<sequence length="131" mass="13803">MVYKVGDRSEPGTVVHARMDAGRLVLKTKVHASKDSKGTGILGGLFAAYRASEPTPTPDEGATVDVTVVVEDPTRATLFTPTAVEVTATNPETGETAKREARVIRPDIVDVVADMAVTDAVDEADDEEGHA</sequence>
<dbReference type="RefSeq" id="WP_114016648.1">
    <property type="nucleotide sequence ID" value="NZ_QOIM01000037.1"/>
</dbReference>
<gene>
    <name evidence="1" type="ORF">DQ392_17910</name>
</gene>
<keyword evidence="2" id="KW-1185">Reference proteome</keyword>
<evidence type="ECO:0000313" key="2">
    <source>
        <dbReference type="Proteomes" id="UP000253507"/>
    </source>
</evidence>
<dbReference type="AlphaFoldDB" id="A0A367EFW4"/>
<evidence type="ECO:0000313" key="1">
    <source>
        <dbReference type="EMBL" id="RCG16954.1"/>
    </source>
</evidence>
<protein>
    <submittedName>
        <fullName evidence="1">Uncharacterized protein</fullName>
    </submittedName>
</protein>
<dbReference type="Proteomes" id="UP000253507">
    <property type="component" value="Unassembled WGS sequence"/>
</dbReference>
<organism evidence="1 2">
    <name type="scientific">Streptomyces reniochalinae</name>
    <dbReference type="NCBI Taxonomy" id="2250578"/>
    <lineage>
        <taxon>Bacteria</taxon>
        <taxon>Bacillati</taxon>
        <taxon>Actinomycetota</taxon>
        <taxon>Actinomycetes</taxon>
        <taxon>Kitasatosporales</taxon>
        <taxon>Streptomycetaceae</taxon>
        <taxon>Streptomyces</taxon>
    </lineage>
</organism>
<comment type="caution">
    <text evidence="1">The sequence shown here is derived from an EMBL/GenBank/DDBJ whole genome shotgun (WGS) entry which is preliminary data.</text>
</comment>
<dbReference type="EMBL" id="QOIM01000037">
    <property type="protein sequence ID" value="RCG16954.1"/>
    <property type="molecule type" value="Genomic_DNA"/>
</dbReference>
<reference evidence="1 2" key="1">
    <citation type="submission" date="2018-06" db="EMBL/GenBank/DDBJ databases">
        <title>Streptomyces reniochalinae sp. nov. and Streptomyces diacarnus sp. nov. from marine sponges.</title>
        <authorList>
            <person name="Li L."/>
        </authorList>
    </citation>
    <scope>NUCLEOTIDE SEQUENCE [LARGE SCALE GENOMIC DNA]</scope>
    <source>
        <strain evidence="1 2">LHW50302</strain>
    </source>
</reference>
<proteinExistence type="predicted"/>
<name>A0A367EFW4_9ACTN</name>
<accession>A0A367EFW4</accession>